<dbReference type="EMBL" id="JAKOGI010000220">
    <property type="protein sequence ID" value="KAJ8439413.1"/>
    <property type="molecule type" value="Genomic_DNA"/>
</dbReference>
<evidence type="ECO:0000313" key="3">
    <source>
        <dbReference type="Proteomes" id="UP001153076"/>
    </source>
</evidence>
<reference evidence="2" key="1">
    <citation type="submission" date="2022-04" db="EMBL/GenBank/DDBJ databases">
        <title>Carnegiea gigantea Genome sequencing and assembly v2.</title>
        <authorList>
            <person name="Copetti D."/>
            <person name="Sanderson M.J."/>
            <person name="Burquez A."/>
            <person name="Wojciechowski M.F."/>
        </authorList>
    </citation>
    <scope>NUCLEOTIDE SEQUENCE</scope>
    <source>
        <strain evidence="2">SGP5-SGP5p</strain>
        <tissue evidence="2">Aerial part</tissue>
    </source>
</reference>
<protein>
    <submittedName>
        <fullName evidence="2">Uncharacterized protein</fullName>
    </submittedName>
</protein>
<name>A0A9Q1KAP3_9CARY</name>
<dbReference type="Proteomes" id="UP001153076">
    <property type="component" value="Unassembled WGS sequence"/>
</dbReference>
<accession>A0A9Q1KAP3</accession>
<organism evidence="2 3">
    <name type="scientific">Carnegiea gigantea</name>
    <dbReference type="NCBI Taxonomy" id="171969"/>
    <lineage>
        <taxon>Eukaryota</taxon>
        <taxon>Viridiplantae</taxon>
        <taxon>Streptophyta</taxon>
        <taxon>Embryophyta</taxon>
        <taxon>Tracheophyta</taxon>
        <taxon>Spermatophyta</taxon>
        <taxon>Magnoliopsida</taxon>
        <taxon>eudicotyledons</taxon>
        <taxon>Gunneridae</taxon>
        <taxon>Pentapetalae</taxon>
        <taxon>Caryophyllales</taxon>
        <taxon>Cactineae</taxon>
        <taxon>Cactaceae</taxon>
        <taxon>Cactoideae</taxon>
        <taxon>Echinocereeae</taxon>
        <taxon>Carnegiea</taxon>
    </lineage>
</organism>
<dbReference type="AlphaFoldDB" id="A0A9Q1KAP3"/>
<feature type="compositionally biased region" description="Acidic residues" evidence="1">
    <location>
        <begin position="197"/>
        <end position="212"/>
    </location>
</feature>
<evidence type="ECO:0000313" key="2">
    <source>
        <dbReference type="EMBL" id="KAJ8439413.1"/>
    </source>
</evidence>
<gene>
    <name evidence="2" type="ORF">Cgig2_001753</name>
</gene>
<evidence type="ECO:0000256" key="1">
    <source>
        <dbReference type="SAM" id="MobiDB-lite"/>
    </source>
</evidence>
<keyword evidence="3" id="KW-1185">Reference proteome</keyword>
<feature type="region of interest" description="Disordered" evidence="1">
    <location>
        <begin position="178"/>
        <end position="212"/>
    </location>
</feature>
<proteinExistence type="predicted"/>
<sequence length="243" mass="27590">MRSTTFEKSKGRGLYLLSHHFYKASPLFLPTTLGLSRYLLWGSISTLEWRKLCPRLLCTKLKRVRSEPNEKADQGPLHRFYHLGHKLSNRPWAAVLPYIIKKAASRPLLLIGRLPKGIPDWLLFIPTRKVPPTRIPADKEKVILLILHFGLLLNGRHGSRDLRIRKMLAQPIQRLYEGTPPFSKHSPEALGAPRDEELADVPSEEELVNGPSEEELVGRLGNCRWHPVIWGLASPSGTSLLDE</sequence>
<comment type="caution">
    <text evidence="2">The sequence shown here is derived from an EMBL/GenBank/DDBJ whole genome shotgun (WGS) entry which is preliminary data.</text>
</comment>